<feature type="region of interest" description="Disordered" evidence="1">
    <location>
        <begin position="33"/>
        <end position="55"/>
    </location>
</feature>
<reference evidence="2" key="2">
    <citation type="journal article" date="2020" name="Nat. Commun.">
        <title>Large-scale genome sequencing of mycorrhizal fungi provides insights into the early evolution of symbiotic traits.</title>
        <authorList>
            <person name="Miyauchi S."/>
            <person name="Kiss E."/>
            <person name="Kuo A."/>
            <person name="Drula E."/>
            <person name="Kohler A."/>
            <person name="Sanchez-Garcia M."/>
            <person name="Morin E."/>
            <person name="Andreopoulos B."/>
            <person name="Barry K.W."/>
            <person name="Bonito G."/>
            <person name="Buee M."/>
            <person name="Carver A."/>
            <person name="Chen C."/>
            <person name="Cichocki N."/>
            <person name="Clum A."/>
            <person name="Culley D."/>
            <person name="Crous P.W."/>
            <person name="Fauchery L."/>
            <person name="Girlanda M."/>
            <person name="Hayes R.D."/>
            <person name="Keri Z."/>
            <person name="LaButti K."/>
            <person name="Lipzen A."/>
            <person name="Lombard V."/>
            <person name="Magnuson J."/>
            <person name="Maillard F."/>
            <person name="Murat C."/>
            <person name="Nolan M."/>
            <person name="Ohm R.A."/>
            <person name="Pangilinan J."/>
            <person name="Pereira M.F."/>
            <person name="Perotto S."/>
            <person name="Peter M."/>
            <person name="Pfister S."/>
            <person name="Riley R."/>
            <person name="Sitrit Y."/>
            <person name="Stielow J.B."/>
            <person name="Szollosi G."/>
            <person name="Zifcakova L."/>
            <person name="Stursova M."/>
            <person name="Spatafora J.W."/>
            <person name="Tedersoo L."/>
            <person name="Vaario L.M."/>
            <person name="Yamada A."/>
            <person name="Yan M."/>
            <person name="Wang P."/>
            <person name="Xu J."/>
            <person name="Bruns T."/>
            <person name="Baldrian P."/>
            <person name="Vilgalys R."/>
            <person name="Dunand C."/>
            <person name="Henrissat B."/>
            <person name="Grigoriev I.V."/>
            <person name="Hibbett D."/>
            <person name="Nagy L.G."/>
            <person name="Martin F.M."/>
        </authorList>
    </citation>
    <scope>NUCLEOTIDE SEQUENCE</scope>
    <source>
        <strain evidence="2">Prilba</strain>
    </source>
</reference>
<reference evidence="2" key="1">
    <citation type="submission" date="2019-10" db="EMBL/GenBank/DDBJ databases">
        <authorList>
            <consortium name="DOE Joint Genome Institute"/>
            <person name="Kuo A."/>
            <person name="Miyauchi S."/>
            <person name="Kiss E."/>
            <person name="Drula E."/>
            <person name="Kohler A."/>
            <person name="Sanchez-Garcia M."/>
            <person name="Andreopoulos B."/>
            <person name="Barry K.W."/>
            <person name="Bonito G."/>
            <person name="Buee M."/>
            <person name="Carver A."/>
            <person name="Chen C."/>
            <person name="Cichocki N."/>
            <person name="Clum A."/>
            <person name="Culley D."/>
            <person name="Crous P.W."/>
            <person name="Fauchery L."/>
            <person name="Girlanda M."/>
            <person name="Hayes R."/>
            <person name="Keri Z."/>
            <person name="LaButti K."/>
            <person name="Lipzen A."/>
            <person name="Lombard V."/>
            <person name="Magnuson J."/>
            <person name="Maillard F."/>
            <person name="Morin E."/>
            <person name="Murat C."/>
            <person name="Nolan M."/>
            <person name="Ohm R."/>
            <person name="Pangilinan J."/>
            <person name="Pereira M."/>
            <person name="Perotto S."/>
            <person name="Peter M."/>
            <person name="Riley R."/>
            <person name="Sitrit Y."/>
            <person name="Stielow B."/>
            <person name="Szollosi G."/>
            <person name="Zifcakova L."/>
            <person name="Stursova M."/>
            <person name="Spatafora J.W."/>
            <person name="Tedersoo L."/>
            <person name="Vaario L.-M."/>
            <person name="Yamada A."/>
            <person name="Yan M."/>
            <person name="Wang P."/>
            <person name="Xu J."/>
            <person name="Bruns T."/>
            <person name="Baldrian P."/>
            <person name="Vilgalys R."/>
            <person name="Henrissat B."/>
            <person name="Grigoriev I.V."/>
            <person name="Hibbett D."/>
            <person name="Nagy L.G."/>
            <person name="Martin F.M."/>
        </authorList>
    </citation>
    <scope>NUCLEOTIDE SEQUENCE</scope>
    <source>
        <strain evidence="2">Prilba</strain>
    </source>
</reference>
<keyword evidence="3" id="KW-1185">Reference proteome</keyword>
<sequence>MAPSTSSQRSLFPPQFFSTSAQVYRLALEEGSDSLGETTNKSWKGQRQSSHTHDDPPVLILDCHIRAALNKHVCDFHLKGKWQTQEHYVLRHGTAPKSGRDRVSFNRGVSESLATNYSSTSR</sequence>
<organism evidence="2 3">
    <name type="scientific">Russula ochroleuca</name>
    <dbReference type="NCBI Taxonomy" id="152965"/>
    <lineage>
        <taxon>Eukaryota</taxon>
        <taxon>Fungi</taxon>
        <taxon>Dikarya</taxon>
        <taxon>Basidiomycota</taxon>
        <taxon>Agaricomycotina</taxon>
        <taxon>Agaricomycetes</taxon>
        <taxon>Russulales</taxon>
        <taxon>Russulaceae</taxon>
        <taxon>Russula</taxon>
    </lineage>
</organism>
<dbReference type="EMBL" id="WHVB01000003">
    <property type="protein sequence ID" value="KAF8485170.1"/>
    <property type="molecule type" value="Genomic_DNA"/>
</dbReference>
<name>A0A9P5N3D6_9AGAM</name>
<protein>
    <submittedName>
        <fullName evidence="2">Uncharacterized protein</fullName>
    </submittedName>
</protein>
<evidence type="ECO:0000313" key="3">
    <source>
        <dbReference type="Proteomes" id="UP000759537"/>
    </source>
</evidence>
<evidence type="ECO:0000256" key="1">
    <source>
        <dbReference type="SAM" id="MobiDB-lite"/>
    </source>
</evidence>
<dbReference type="AlphaFoldDB" id="A0A9P5N3D6"/>
<dbReference type="Proteomes" id="UP000759537">
    <property type="component" value="Unassembled WGS sequence"/>
</dbReference>
<accession>A0A9P5N3D6</accession>
<evidence type="ECO:0000313" key="2">
    <source>
        <dbReference type="EMBL" id="KAF8485170.1"/>
    </source>
</evidence>
<gene>
    <name evidence="2" type="ORF">DFH94DRAFT_679643</name>
</gene>
<feature type="compositionally biased region" description="Polar residues" evidence="1">
    <location>
        <begin position="35"/>
        <end position="49"/>
    </location>
</feature>
<comment type="caution">
    <text evidence="2">The sequence shown here is derived from an EMBL/GenBank/DDBJ whole genome shotgun (WGS) entry which is preliminary data.</text>
</comment>
<proteinExistence type="predicted"/>